<dbReference type="AlphaFoldDB" id="A0A2N5SWV8"/>
<keyword evidence="1" id="KW-0472">Membrane</keyword>
<dbReference type="Proteomes" id="UP000235392">
    <property type="component" value="Unassembled WGS sequence"/>
</dbReference>
<gene>
    <name evidence="2" type="ORF">PCASD_18679</name>
</gene>
<dbReference type="EMBL" id="PGCI01000746">
    <property type="protein sequence ID" value="PLW17712.1"/>
    <property type="molecule type" value="Genomic_DNA"/>
</dbReference>
<evidence type="ECO:0000313" key="3">
    <source>
        <dbReference type="Proteomes" id="UP000235392"/>
    </source>
</evidence>
<proteinExistence type="predicted"/>
<sequence length="167" mass="18334">MLVTRSPKAVEKWLNDIVLNGLGWILSGLTTLLLASSSQRNLVNQAAAPFRVRFAPVNTQRQSVITPSTNGVQFDNSGAYKFYDQVCSMRITPRQRSAPSDHVPSLKECQSWPLNYTIQCILETSLTAPIILGAWSSLRTAKASIGLAPLAQFMPINAWLTTTTSIL</sequence>
<evidence type="ECO:0000256" key="1">
    <source>
        <dbReference type="SAM" id="Phobius"/>
    </source>
</evidence>
<evidence type="ECO:0000313" key="2">
    <source>
        <dbReference type="EMBL" id="PLW17712.1"/>
    </source>
</evidence>
<protein>
    <submittedName>
        <fullName evidence="2">Uncharacterized protein</fullName>
    </submittedName>
</protein>
<comment type="caution">
    <text evidence="2">The sequence shown here is derived from an EMBL/GenBank/DDBJ whole genome shotgun (WGS) entry which is preliminary data.</text>
</comment>
<keyword evidence="1" id="KW-1133">Transmembrane helix</keyword>
<reference evidence="2 3" key="1">
    <citation type="submission" date="2017-11" db="EMBL/GenBank/DDBJ databases">
        <title>De novo assembly and phasing of dikaryotic genomes from two isolates of Puccinia coronata f. sp. avenae, the causal agent of oat crown rust.</title>
        <authorList>
            <person name="Miller M.E."/>
            <person name="Zhang Y."/>
            <person name="Omidvar V."/>
            <person name="Sperschneider J."/>
            <person name="Schwessinger B."/>
            <person name="Raley C."/>
            <person name="Palmer J.M."/>
            <person name="Garnica D."/>
            <person name="Upadhyaya N."/>
            <person name="Rathjen J."/>
            <person name="Taylor J.M."/>
            <person name="Park R.F."/>
            <person name="Dodds P.N."/>
            <person name="Hirsch C.D."/>
            <person name="Kianian S.F."/>
            <person name="Figueroa M."/>
        </authorList>
    </citation>
    <scope>NUCLEOTIDE SEQUENCE [LARGE SCALE GENOMIC DNA]</scope>
    <source>
        <strain evidence="2">12SD80</strain>
    </source>
</reference>
<organism evidence="2 3">
    <name type="scientific">Puccinia coronata f. sp. avenae</name>
    <dbReference type="NCBI Taxonomy" id="200324"/>
    <lineage>
        <taxon>Eukaryota</taxon>
        <taxon>Fungi</taxon>
        <taxon>Dikarya</taxon>
        <taxon>Basidiomycota</taxon>
        <taxon>Pucciniomycotina</taxon>
        <taxon>Pucciniomycetes</taxon>
        <taxon>Pucciniales</taxon>
        <taxon>Pucciniaceae</taxon>
        <taxon>Puccinia</taxon>
    </lineage>
</organism>
<feature type="transmembrane region" description="Helical" evidence="1">
    <location>
        <begin position="17"/>
        <end position="35"/>
    </location>
</feature>
<name>A0A2N5SWV8_9BASI</name>
<accession>A0A2N5SWV8</accession>
<keyword evidence="1" id="KW-0812">Transmembrane</keyword>